<comment type="caution">
    <text evidence="1">The sequence shown here is derived from an EMBL/GenBank/DDBJ whole genome shotgun (WGS) entry which is preliminary data.</text>
</comment>
<accession>A0ACC0A0Z0</accession>
<organism evidence="1 2">
    <name type="scientific">Catharanthus roseus</name>
    <name type="common">Madagascar periwinkle</name>
    <name type="synonym">Vinca rosea</name>
    <dbReference type="NCBI Taxonomy" id="4058"/>
    <lineage>
        <taxon>Eukaryota</taxon>
        <taxon>Viridiplantae</taxon>
        <taxon>Streptophyta</taxon>
        <taxon>Embryophyta</taxon>
        <taxon>Tracheophyta</taxon>
        <taxon>Spermatophyta</taxon>
        <taxon>Magnoliopsida</taxon>
        <taxon>eudicotyledons</taxon>
        <taxon>Gunneridae</taxon>
        <taxon>Pentapetalae</taxon>
        <taxon>asterids</taxon>
        <taxon>lamiids</taxon>
        <taxon>Gentianales</taxon>
        <taxon>Apocynaceae</taxon>
        <taxon>Rauvolfioideae</taxon>
        <taxon>Vinceae</taxon>
        <taxon>Catharanthinae</taxon>
        <taxon>Catharanthus</taxon>
    </lineage>
</organism>
<evidence type="ECO:0000313" key="1">
    <source>
        <dbReference type="EMBL" id="KAI5653627.1"/>
    </source>
</evidence>
<name>A0ACC0A0Z0_CATRO</name>
<dbReference type="Proteomes" id="UP001060085">
    <property type="component" value="Linkage Group LG07"/>
</dbReference>
<gene>
    <name evidence="1" type="ORF">M9H77_30814</name>
</gene>
<keyword evidence="2" id="KW-1185">Reference proteome</keyword>
<dbReference type="EMBL" id="CM044707">
    <property type="protein sequence ID" value="KAI5653627.1"/>
    <property type="molecule type" value="Genomic_DNA"/>
</dbReference>
<sequence length="108" mass="12076">MQWEQVKRVVHQRGAKPGDLGMAEEHELREDLALEKEGGFNLALVVGELREVYGGREIPLAEEDECEEKIKSMWSGGGLAGLGPAATNLQSLAENLKMWYKRKFGHIL</sequence>
<evidence type="ECO:0000313" key="2">
    <source>
        <dbReference type="Proteomes" id="UP001060085"/>
    </source>
</evidence>
<reference evidence="2" key="1">
    <citation type="journal article" date="2023" name="Nat. Plants">
        <title>Single-cell RNA sequencing provides a high-resolution roadmap for understanding the multicellular compartmentation of specialized metabolism.</title>
        <authorList>
            <person name="Sun S."/>
            <person name="Shen X."/>
            <person name="Li Y."/>
            <person name="Li Y."/>
            <person name="Wang S."/>
            <person name="Li R."/>
            <person name="Zhang H."/>
            <person name="Shen G."/>
            <person name="Guo B."/>
            <person name="Wei J."/>
            <person name="Xu J."/>
            <person name="St-Pierre B."/>
            <person name="Chen S."/>
            <person name="Sun C."/>
        </authorList>
    </citation>
    <scope>NUCLEOTIDE SEQUENCE [LARGE SCALE GENOMIC DNA]</scope>
</reference>
<protein>
    <submittedName>
        <fullName evidence="1">Uncharacterized protein</fullName>
    </submittedName>
</protein>
<proteinExistence type="predicted"/>